<evidence type="ECO:0000256" key="1">
    <source>
        <dbReference type="SAM" id="MobiDB-lite"/>
    </source>
</evidence>
<gene>
    <name evidence="3" type="ORF">GGX14DRAFT_468642</name>
</gene>
<feature type="transmembrane region" description="Helical" evidence="2">
    <location>
        <begin position="136"/>
        <end position="155"/>
    </location>
</feature>
<organism evidence="3 4">
    <name type="scientific">Mycena pura</name>
    <dbReference type="NCBI Taxonomy" id="153505"/>
    <lineage>
        <taxon>Eukaryota</taxon>
        <taxon>Fungi</taxon>
        <taxon>Dikarya</taxon>
        <taxon>Basidiomycota</taxon>
        <taxon>Agaricomycotina</taxon>
        <taxon>Agaricomycetes</taxon>
        <taxon>Agaricomycetidae</taxon>
        <taxon>Agaricales</taxon>
        <taxon>Marasmiineae</taxon>
        <taxon>Mycenaceae</taxon>
        <taxon>Mycena</taxon>
    </lineage>
</organism>
<evidence type="ECO:0000313" key="4">
    <source>
        <dbReference type="Proteomes" id="UP001219525"/>
    </source>
</evidence>
<keyword evidence="4" id="KW-1185">Reference proteome</keyword>
<keyword evidence="2" id="KW-0812">Transmembrane</keyword>
<name>A0AAD6YAB6_9AGAR</name>
<dbReference type="EMBL" id="JARJCW010000070">
    <property type="protein sequence ID" value="KAJ7199020.1"/>
    <property type="molecule type" value="Genomic_DNA"/>
</dbReference>
<comment type="caution">
    <text evidence="3">The sequence shown here is derived from an EMBL/GenBank/DDBJ whole genome shotgun (WGS) entry which is preliminary data.</text>
</comment>
<dbReference type="AlphaFoldDB" id="A0AAD6YAB6"/>
<evidence type="ECO:0000313" key="3">
    <source>
        <dbReference type="EMBL" id="KAJ7199020.1"/>
    </source>
</evidence>
<sequence>REPFAAGAATATPAVAPPAGAEAETAAGGEPVPANSCALLAALTGAGVGLTAAPPGYRLRSGVLGRWEQREAPPQGLFAVEFLKPWQPRRSLERRRLRWDSRQPPALRLGSTPNLPATWWPWAHPRFRRRLMRGGAAPVVLAALGAVASAVSGWADMVHN</sequence>
<keyword evidence="2" id="KW-0472">Membrane</keyword>
<keyword evidence="2" id="KW-1133">Transmembrane helix</keyword>
<feature type="non-terminal residue" evidence="3">
    <location>
        <position position="1"/>
    </location>
</feature>
<proteinExistence type="predicted"/>
<feature type="region of interest" description="Disordered" evidence="1">
    <location>
        <begin position="1"/>
        <end position="29"/>
    </location>
</feature>
<evidence type="ECO:0000256" key="2">
    <source>
        <dbReference type="SAM" id="Phobius"/>
    </source>
</evidence>
<dbReference type="Proteomes" id="UP001219525">
    <property type="component" value="Unassembled WGS sequence"/>
</dbReference>
<accession>A0AAD6YAB6</accession>
<reference evidence="3" key="1">
    <citation type="submission" date="2023-03" db="EMBL/GenBank/DDBJ databases">
        <title>Massive genome expansion in bonnet fungi (Mycena s.s.) driven by repeated elements and novel gene families across ecological guilds.</title>
        <authorList>
            <consortium name="Lawrence Berkeley National Laboratory"/>
            <person name="Harder C.B."/>
            <person name="Miyauchi S."/>
            <person name="Viragh M."/>
            <person name="Kuo A."/>
            <person name="Thoen E."/>
            <person name="Andreopoulos B."/>
            <person name="Lu D."/>
            <person name="Skrede I."/>
            <person name="Drula E."/>
            <person name="Henrissat B."/>
            <person name="Morin E."/>
            <person name="Kohler A."/>
            <person name="Barry K."/>
            <person name="LaButti K."/>
            <person name="Morin E."/>
            <person name="Salamov A."/>
            <person name="Lipzen A."/>
            <person name="Mereny Z."/>
            <person name="Hegedus B."/>
            <person name="Baldrian P."/>
            <person name="Stursova M."/>
            <person name="Weitz H."/>
            <person name="Taylor A."/>
            <person name="Grigoriev I.V."/>
            <person name="Nagy L.G."/>
            <person name="Martin F."/>
            <person name="Kauserud H."/>
        </authorList>
    </citation>
    <scope>NUCLEOTIDE SEQUENCE</scope>
    <source>
        <strain evidence="3">9144</strain>
    </source>
</reference>
<protein>
    <submittedName>
        <fullName evidence="3">Uncharacterized protein</fullName>
    </submittedName>
</protein>